<dbReference type="InterPro" id="IPR036736">
    <property type="entry name" value="ACP-like_sf"/>
</dbReference>
<dbReference type="SUPFAM" id="SSF47336">
    <property type="entry name" value="ACP-like"/>
    <property type="match status" value="1"/>
</dbReference>
<dbReference type="GO" id="GO:0072330">
    <property type="term" value="P:monocarboxylic acid biosynthetic process"/>
    <property type="evidence" value="ECO:0007669"/>
    <property type="project" value="UniProtKB-ARBA"/>
</dbReference>
<dbReference type="AlphaFoldDB" id="A0A403K4X0"/>
<dbReference type="PROSITE" id="PS50075">
    <property type="entry name" value="CARRIER"/>
    <property type="match status" value="1"/>
</dbReference>
<keyword evidence="5" id="KW-0489">Methyltransferase</keyword>
<dbReference type="GO" id="GO:0008168">
    <property type="term" value="F:methyltransferase activity"/>
    <property type="evidence" value="ECO:0007669"/>
    <property type="project" value="UniProtKB-KW"/>
</dbReference>
<dbReference type="SUPFAM" id="SSF53335">
    <property type="entry name" value="S-adenosyl-L-methionine-dependent methyltransferases"/>
    <property type="match status" value="1"/>
</dbReference>
<evidence type="ECO:0000256" key="3">
    <source>
        <dbReference type="ARBA" id="ARBA00022598"/>
    </source>
</evidence>
<dbReference type="Proteomes" id="UP000885317">
    <property type="component" value="Unassembled WGS sequence"/>
</dbReference>
<dbReference type="InterPro" id="IPR029058">
    <property type="entry name" value="AB_hydrolase_fold"/>
</dbReference>
<dbReference type="EMBL" id="RUTY01000047">
    <property type="protein sequence ID" value="MLE33325.1"/>
    <property type="molecule type" value="Genomic_DNA"/>
</dbReference>
<dbReference type="Pfam" id="PF00550">
    <property type="entry name" value="PP-binding"/>
    <property type="match status" value="1"/>
</dbReference>
<dbReference type="InterPro" id="IPR029063">
    <property type="entry name" value="SAM-dependent_MTases_sf"/>
</dbReference>
<dbReference type="Gene3D" id="1.10.1200.10">
    <property type="entry name" value="ACP-like"/>
    <property type="match status" value="1"/>
</dbReference>
<dbReference type="SUPFAM" id="SSF56801">
    <property type="entry name" value="Acetyl-CoA synthetase-like"/>
    <property type="match status" value="1"/>
</dbReference>
<reference evidence="5" key="1">
    <citation type="submission" date="2018-10" db="EMBL/GenBank/DDBJ databases">
        <authorList>
            <consortium name="PulseNet: The National Subtyping Network for Foodborne Disease Surveillance"/>
            <person name="Tarr C.L."/>
            <person name="Trees E."/>
            <person name="Katz L.S."/>
            <person name="Carleton-Romer H.A."/>
            <person name="Stroika S."/>
            <person name="Kucerova Z."/>
            <person name="Roache K.F."/>
            <person name="Sabol A.L."/>
            <person name="Besser J."/>
            <person name="Gerner-Smidt P."/>
        </authorList>
    </citation>
    <scope>NUCLEOTIDE SEQUENCE [LARGE SCALE GENOMIC DNA]</scope>
    <source>
        <strain evidence="5">PNUSAS056479</strain>
    </source>
</reference>
<evidence type="ECO:0000313" key="5">
    <source>
        <dbReference type="EMBL" id="MLE33325.1"/>
    </source>
</evidence>
<dbReference type="InterPro" id="IPR000873">
    <property type="entry name" value="AMP-dep_synth/lig_dom"/>
</dbReference>
<dbReference type="GO" id="GO:0043041">
    <property type="term" value="P:amino acid activation for nonribosomal peptide biosynthetic process"/>
    <property type="evidence" value="ECO:0007669"/>
    <property type="project" value="TreeGrafter"/>
</dbReference>
<dbReference type="InterPro" id="IPR045851">
    <property type="entry name" value="AMP-bd_C_sf"/>
</dbReference>
<dbReference type="Gene3D" id="3.30.300.30">
    <property type="match status" value="1"/>
</dbReference>
<name>A0A403K4X0_SALER</name>
<dbReference type="PANTHER" id="PTHR45527:SF10">
    <property type="entry name" value="PYOCHELIN SYNTHASE PCHF"/>
    <property type="match status" value="1"/>
</dbReference>
<evidence type="ECO:0000256" key="2">
    <source>
        <dbReference type="ARBA" id="ARBA00022553"/>
    </source>
</evidence>
<dbReference type="Pfam" id="PF08242">
    <property type="entry name" value="Methyltransf_12"/>
    <property type="match status" value="1"/>
</dbReference>
<keyword evidence="3" id="KW-0436">Ligase</keyword>
<keyword evidence="5" id="KW-0808">Transferase</keyword>
<dbReference type="GO" id="GO:0032259">
    <property type="term" value="P:methylation"/>
    <property type="evidence" value="ECO:0007669"/>
    <property type="project" value="UniProtKB-KW"/>
</dbReference>
<dbReference type="FunFam" id="1.10.1200.10:FF:000016">
    <property type="entry name" value="Non-ribosomal peptide synthase"/>
    <property type="match status" value="1"/>
</dbReference>
<dbReference type="GO" id="GO:0031177">
    <property type="term" value="F:phosphopantetheine binding"/>
    <property type="evidence" value="ECO:0007669"/>
    <property type="project" value="TreeGrafter"/>
</dbReference>
<accession>A0A403K4X0</accession>
<comment type="caution">
    <text evidence="5">The sequence shown here is derived from an EMBL/GenBank/DDBJ whole genome shotgun (WGS) entry which is preliminary data.</text>
</comment>
<gene>
    <name evidence="5" type="ORF">EBH50_26210</name>
</gene>
<dbReference type="Gene3D" id="3.40.50.12780">
    <property type="entry name" value="N-terminal domain of ligase-like"/>
    <property type="match status" value="1"/>
</dbReference>
<dbReference type="Gene3D" id="3.40.50.150">
    <property type="entry name" value="Vaccinia Virus protein VP39"/>
    <property type="match status" value="1"/>
</dbReference>
<dbReference type="Pfam" id="PF00501">
    <property type="entry name" value="AMP-binding"/>
    <property type="match status" value="1"/>
</dbReference>
<organism evidence="5">
    <name type="scientific">Salmonella enterica</name>
    <name type="common">Salmonella choleraesuis</name>
    <dbReference type="NCBI Taxonomy" id="28901"/>
    <lineage>
        <taxon>Bacteria</taxon>
        <taxon>Pseudomonadati</taxon>
        <taxon>Pseudomonadota</taxon>
        <taxon>Gammaproteobacteria</taxon>
        <taxon>Enterobacterales</taxon>
        <taxon>Enterobacteriaceae</taxon>
        <taxon>Salmonella</taxon>
    </lineage>
</organism>
<feature type="domain" description="Carrier" evidence="4">
    <location>
        <begin position="610"/>
        <end position="685"/>
    </location>
</feature>
<dbReference type="InterPro" id="IPR009081">
    <property type="entry name" value="PP-bd_ACP"/>
</dbReference>
<dbReference type="GO" id="GO:0044550">
    <property type="term" value="P:secondary metabolite biosynthetic process"/>
    <property type="evidence" value="ECO:0007669"/>
    <property type="project" value="TreeGrafter"/>
</dbReference>
<keyword evidence="2" id="KW-0597">Phosphoprotein</keyword>
<dbReference type="Gene3D" id="3.40.50.1820">
    <property type="entry name" value="alpha/beta hydrolase"/>
    <property type="match status" value="1"/>
</dbReference>
<sequence>MSMGGATEAAIWSISWEVPETGVPAGWSSVPYGTALGNQQVWVLDDHLEPCPEWVSGEIYLGGRGLAQGYWRDEERSTRHFITHPRSGERLYRTGDRGRWRPEGWIEFQGRDDGQVKIRGHRIELGEIEQTLRQCPGVTEAVVTALGGERQLNGMGAWLVIDDDMPFISVVRAESAVDDDGWRRLSAAGEDMPDDDGDALDDFLPHWRQLQTLYVQAAGLALNQLGLFRLDGSSQTLDDLIRLSGIAPRYEKWLRRALACLTEEGYLEENQGGWRRAKPLPVVLSDDILRQVEQRWTEQGYHTRTLALIRENSQNLARVLTETVHSAEIYTNEAVTELYQRQFAVCNRRIEAIIAQWLNLHAPEKTLRIIEVGAGIGSTTAHILPLLAGRKVQYCFTDISTWFFERAKARFADYPWLEYRLMDLETQPALQDAELQPFDLVVAASVLHVPQRVAACLRHVNQLLAPGGLLLAIEETRFFPWFDMGMGLQSGFERFCDEELRPDHPLLTREQWCDALTAAGFADVAVLNYPATVNDYLGFDILLARNTAQQRNIDGTALCNWLAQRLPDYMIPSRYLCLEALPLNANGKVERRALPAFDDKAPLDNDAYQAPQGERETYLAAQWRELLGRAEVSARDDFFRSGGDSLLAARLQQMIQHHQGWRLPLRHIFQHPVLCDMAARIETEDEPALLTLGEGSQADTIVWLPGADGDPASLTGLARALAWPGEQLAVNGWCGESVEHQAKGIASALLRTRRLGAPGVWLIGFSGGGVTAWELAQQLLCEDYPLRGVILIDTVWTDDEAQVSDALLLTAFARSLGADVAYVDADAERSAIWSDLAASTGLPQEGDDGLLARYDAFRRATAVLMAYQPSGLALPVCYLRAVSNVNGADFWRQYALGDWSEVALTSAHFDCLRSPHVFDTAAQLAAWLAMRNAGAPDDEA</sequence>
<dbReference type="InterPro" id="IPR042099">
    <property type="entry name" value="ANL_N_sf"/>
</dbReference>
<dbReference type="SUPFAM" id="SSF53474">
    <property type="entry name" value="alpha/beta-Hydrolases"/>
    <property type="match status" value="1"/>
</dbReference>
<dbReference type="GO" id="GO:0005737">
    <property type="term" value="C:cytoplasm"/>
    <property type="evidence" value="ECO:0007669"/>
    <property type="project" value="TreeGrafter"/>
</dbReference>
<proteinExistence type="predicted"/>
<evidence type="ECO:0000259" key="4">
    <source>
        <dbReference type="PROSITE" id="PS50075"/>
    </source>
</evidence>
<dbReference type="GO" id="GO:0016877">
    <property type="term" value="F:ligase activity, forming carbon-sulfur bonds"/>
    <property type="evidence" value="ECO:0007669"/>
    <property type="project" value="UniProtKB-ARBA"/>
</dbReference>
<keyword evidence="1" id="KW-0596">Phosphopantetheine</keyword>
<dbReference type="InterPro" id="IPR013217">
    <property type="entry name" value="Methyltransf_12"/>
</dbReference>
<evidence type="ECO:0000256" key="1">
    <source>
        <dbReference type="ARBA" id="ARBA00022450"/>
    </source>
</evidence>
<protein>
    <submittedName>
        <fullName evidence="5">Methyltransferase</fullName>
    </submittedName>
</protein>
<dbReference type="PANTHER" id="PTHR45527">
    <property type="entry name" value="NONRIBOSOMAL PEPTIDE SYNTHETASE"/>
    <property type="match status" value="1"/>
</dbReference>